<reference evidence="1 2" key="1">
    <citation type="submission" date="2016-06" db="EMBL/GenBank/DDBJ databases">
        <title>The Draft Genome Sequence and Annotation of the Desert Woodrat Neotoma lepida.</title>
        <authorList>
            <person name="Campbell M."/>
            <person name="Oakeson K.F."/>
            <person name="Yandell M."/>
            <person name="Halpert J.R."/>
            <person name="Dearing D."/>
        </authorList>
    </citation>
    <scope>NUCLEOTIDE SEQUENCE [LARGE SCALE GENOMIC DNA]</scope>
    <source>
        <strain evidence="1">417</strain>
        <tissue evidence="1">Liver</tissue>
    </source>
</reference>
<dbReference type="EMBL" id="LZPO01077034">
    <property type="protein sequence ID" value="OBS67802.1"/>
    <property type="molecule type" value="Genomic_DNA"/>
</dbReference>
<keyword evidence="2" id="KW-1185">Reference proteome</keyword>
<protein>
    <submittedName>
        <fullName evidence="1">Uncharacterized protein</fullName>
    </submittedName>
</protein>
<dbReference type="Proteomes" id="UP000092124">
    <property type="component" value="Unassembled WGS sequence"/>
</dbReference>
<name>A0A1A6GR19_NEOLE</name>
<evidence type="ECO:0000313" key="2">
    <source>
        <dbReference type="Proteomes" id="UP000092124"/>
    </source>
</evidence>
<dbReference type="AlphaFoldDB" id="A0A1A6GR19"/>
<organism evidence="1 2">
    <name type="scientific">Neotoma lepida</name>
    <name type="common">Desert woodrat</name>
    <dbReference type="NCBI Taxonomy" id="56216"/>
    <lineage>
        <taxon>Eukaryota</taxon>
        <taxon>Metazoa</taxon>
        <taxon>Chordata</taxon>
        <taxon>Craniata</taxon>
        <taxon>Vertebrata</taxon>
        <taxon>Euteleostomi</taxon>
        <taxon>Mammalia</taxon>
        <taxon>Eutheria</taxon>
        <taxon>Euarchontoglires</taxon>
        <taxon>Glires</taxon>
        <taxon>Rodentia</taxon>
        <taxon>Myomorpha</taxon>
        <taxon>Muroidea</taxon>
        <taxon>Cricetidae</taxon>
        <taxon>Neotominae</taxon>
        <taxon>Neotoma</taxon>
    </lineage>
</organism>
<sequence length="72" mass="8059">MKYVERQEMIHFRHIFGAWLVTMVIPSLDQEITAALALVQMVLTVDASLPGAVIKTLLLSRLHVFVILGTLV</sequence>
<proteinExistence type="predicted"/>
<feature type="non-terminal residue" evidence="1">
    <location>
        <position position="72"/>
    </location>
</feature>
<gene>
    <name evidence="1" type="ORF">A6R68_03658</name>
</gene>
<evidence type="ECO:0000313" key="1">
    <source>
        <dbReference type="EMBL" id="OBS67802.1"/>
    </source>
</evidence>
<accession>A0A1A6GR19</accession>
<comment type="caution">
    <text evidence="1">The sequence shown here is derived from an EMBL/GenBank/DDBJ whole genome shotgun (WGS) entry which is preliminary data.</text>
</comment>